<dbReference type="Gene3D" id="3.30.700.10">
    <property type="entry name" value="Glycoprotein, Type 4 Pilin"/>
    <property type="match status" value="1"/>
</dbReference>
<reference evidence="4" key="1">
    <citation type="submission" date="2019-08" db="EMBL/GenBank/DDBJ databases">
        <title>Limnoglobus roseus gen. nov., sp. nov., a novel freshwater planctomycete with a giant genome from the family Gemmataceae.</title>
        <authorList>
            <person name="Kulichevskaya I.S."/>
            <person name="Naumoff D.G."/>
            <person name="Miroshnikov K."/>
            <person name="Ivanova A."/>
            <person name="Philippov D.A."/>
            <person name="Hakobyan A."/>
            <person name="Rijpstra I.C."/>
            <person name="Sinninghe Damste J.S."/>
            <person name="Liesack W."/>
            <person name="Dedysh S.N."/>
        </authorList>
    </citation>
    <scope>NUCLEOTIDE SEQUENCE [LARGE SCALE GENOMIC DNA]</scope>
    <source>
        <strain evidence="4">PX52</strain>
    </source>
</reference>
<keyword evidence="1" id="KW-0812">Transmembrane</keyword>
<keyword evidence="1" id="KW-0472">Membrane</keyword>
<dbReference type="Proteomes" id="UP000324974">
    <property type="component" value="Chromosome"/>
</dbReference>
<dbReference type="InterPro" id="IPR045584">
    <property type="entry name" value="Pilin-like"/>
</dbReference>
<dbReference type="EMBL" id="CP042425">
    <property type="protein sequence ID" value="QEL19759.1"/>
    <property type="molecule type" value="Genomic_DNA"/>
</dbReference>
<name>A0A5C1AK39_9BACT</name>
<dbReference type="Pfam" id="PF07963">
    <property type="entry name" value="N_methyl"/>
    <property type="match status" value="1"/>
</dbReference>
<dbReference type="RefSeq" id="WP_149114120.1">
    <property type="nucleotide sequence ID" value="NZ_CP042425.1"/>
</dbReference>
<sequence length="337" mass="35775">MARPRSGFTLIELLVVIAIIAILIGLLLPAVQKVREAAARAKCTNNLKQIGLALHSYHGVNEKLPPGLEGYLLNSSGAVVNEPNGASWSAFIAAHLEQSALDAAMSVQPENVINANWAASTPYANASATSTSTAERNIAACEAYLSVFQCPSAGLPTQTPETTRGNWKVAKRVPASYLGNCSGLLIDDEVANTTHVAAGGAFILINRVRFAGVTDGLSNTVFVSEAVPDLSFFGSYPAAETDNESRKDHWYFGSDTVDDRWDYSEFLGTTAVLPNYKALDTSVAEKKKVEFGYSSKHTGGVNALLGDGSVRFVTNGIDAGVWSRAGERADGQPNGDF</sequence>
<evidence type="ECO:0000313" key="3">
    <source>
        <dbReference type="EMBL" id="QEL19759.1"/>
    </source>
</evidence>
<dbReference type="InterPro" id="IPR027558">
    <property type="entry name" value="Pre_pil_HX9DG_C"/>
</dbReference>
<feature type="transmembrane region" description="Helical" evidence="1">
    <location>
        <begin position="7"/>
        <end position="28"/>
    </location>
</feature>
<organism evidence="3 4">
    <name type="scientific">Limnoglobus roseus</name>
    <dbReference type="NCBI Taxonomy" id="2598579"/>
    <lineage>
        <taxon>Bacteria</taxon>
        <taxon>Pseudomonadati</taxon>
        <taxon>Planctomycetota</taxon>
        <taxon>Planctomycetia</taxon>
        <taxon>Gemmatales</taxon>
        <taxon>Gemmataceae</taxon>
        <taxon>Limnoglobus</taxon>
    </lineage>
</organism>
<keyword evidence="4" id="KW-1185">Reference proteome</keyword>
<dbReference type="InterPro" id="IPR011453">
    <property type="entry name" value="DUF1559"/>
</dbReference>
<dbReference type="AlphaFoldDB" id="A0A5C1AK39"/>
<evidence type="ECO:0000256" key="1">
    <source>
        <dbReference type="SAM" id="Phobius"/>
    </source>
</evidence>
<dbReference type="NCBIfam" id="TIGR04294">
    <property type="entry name" value="pre_pil_HX9DG"/>
    <property type="match status" value="1"/>
</dbReference>
<dbReference type="KEGG" id="lrs:PX52LOC_06838"/>
<dbReference type="NCBIfam" id="TIGR02532">
    <property type="entry name" value="IV_pilin_GFxxxE"/>
    <property type="match status" value="1"/>
</dbReference>
<dbReference type="OrthoDB" id="255848at2"/>
<dbReference type="PANTHER" id="PTHR30093:SF2">
    <property type="entry name" value="TYPE II SECRETION SYSTEM PROTEIN H"/>
    <property type="match status" value="1"/>
</dbReference>
<feature type="domain" description="DUF1559" evidence="2">
    <location>
        <begin position="32"/>
        <end position="319"/>
    </location>
</feature>
<dbReference type="Pfam" id="PF07596">
    <property type="entry name" value="SBP_bac_10"/>
    <property type="match status" value="1"/>
</dbReference>
<evidence type="ECO:0000313" key="4">
    <source>
        <dbReference type="Proteomes" id="UP000324974"/>
    </source>
</evidence>
<accession>A0A5C1AK39</accession>
<evidence type="ECO:0000259" key="2">
    <source>
        <dbReference type="Pfam" id="PF07596"/>
    </source>
</evidence>
<gene>
    <name evidence="3" type="ORF">PX52LOC_06838</name>
</gene>
<proteinExistence type="predicted"/>
<dbReference type="PROSITE" id="PS00409">
    <property type="entry name" value="PROKAR_NTER_METHYL"/>
    <property type="match status" value="1"/>
</dbReference>
<protein>
    <submittedName>
        <fullName evidence="3">Prepilin-type cleavage/methylation domain-containing protein</fullName>
    </submittedName>
</protein>
<dbReference type="PANTHER" id="PTHR30093">
    <property type="entry name" value="GENERAL SECRETION PATHWAY PROTEIN G"/>
    <property type="match status" value="1"/>
</dbReference>
<keyword evidence="1" id="KW-1133">Transmembrane helix</keyword>
<dbReference type="SUPFAM" id="SSF54523">
    <property type="entry name" value="Pili subunits"/>
    <property type="match status" value="1"/>
</dbReference>
<dbReference type="InterPro" id="IPR012902">
    <property type="entry name" value="N_methyl_site"/>
</dbReference>